<dbReference type="PROSITE" id="PS50011">
    <property type="entry name" value="PROTEIN_KINASE_DOM"/>
    <property type="match status" value="1"/>
</dbReference>
<organism evidence="7 8">
    <name type="scientific">Hyalangium minutum</name>
    <dbReference type="NCBI Taxonomy" id="394096"/>
    <lineage>
        <taxon>Bacteria</taxon>
        <taxon>Pseudomonadati</taxon>
        <taxon>Myxococcota</taxon>
        <taxon>Myxococcia</taxon>
        <taxon>Myxococcales</taxon>
        <taxon>Cystobacterineae</taxon>
        <taxon>Archangiaceae</taxon>
        <taxon>Hyalangium</taxon>
    </lineage>
</organism>
<dbReference type="RefSeq" id="WP_083969258.1">
    <property type="nucleotide sequence ID" value="NZ_JMCB01000035.1"/>
</dbReference>
<keyword evidence="4 5" id="KW-0067">ATP-binding</keyword>
<dbReference type="InterPro" id="IPR011990">
    <property type="entry name" value="TPR-like_helical_dom_sf"/>
</dbReference>
<evidence type="ECO:0000256" key="2">
    <source>
        <dbReference type="ARBA" id="ARBA00022741"/>
    </source>
</evidence>
<keyword evidence="7" id="KW-0723">Serine/threonine-protein kinase</keyword>
<feature type="domain" description="Protein kinase" evidence="6">
    <location>
        <begin position="66"/>
        <end position="340"/>
    </location>
</feature>
<feature type="binding site" evidence="5">
    <location>
        <position position="95"/>
    </location>
    <ligand>
        <name>ATP</name>
        <dbReference type="ChEBI" id="CHEBI:30616"/>
    </ligand>
</feature>
<dbReference type="PANTHER" id="PTHR43289:SF34">
    <property type="entry name" value="SERINE_THREONINE-PROTEIN KINASE YBDM-RELATED"/>
    <property type="match status" value="1"/>
</dbReference>
<accession>A0A085VSW2</accession>
<name>A0A085VSW2_9BACT</name>
<dbReference type="Gene3D" id="3.30.200.20">
    <property type="entry name" value="Phosphorylase Kinase, domain 1"/>
    <property type="match status" value="1"/>
</dbReference>
<dbReference type="PATRIC" id="fig|394096.3.peg.8963"/>
<dbReference type="Gene3D" id="1.10.510.10">
    <property type="entry name" value="Transferase(Phosphotransferase) domain 1"/>
    <property type="match status" value="1"/>
</dbReference>
<dbReference type="InterPro" id="IPR008271">
    <property type="entry name" value="Ser/Thr_kinase_AS"/>
</dbReference>
<dbReference type="Pfam" id="PF13424">
    <property type="entry name" value="TPR_12"/>
    <property type="match status" value="1"/>
</dbReference>
<dbReference type="InterPro" id="IPR017441">
    <property type="entry name" value="Protein_kinase_ATP_BS"/>
</dbReference>
<dbReference type="PANTHER" id="PTHR43289">
    <property type="entry name" value="MITOGEN-ACTIVATED PROTEIN KINASE KINASE KINASE 20-RELATED"/>
    <property type="match status" value="1"/>
</dbReference>
<dbReference type="Gene3D" id="1.10.10.1320">
    <property type="entry name" value="Anti-sigma factor, zinc-finger domain"/>
    <property type="match status" value="1"/>
</dbReference>
<proteinExistence type="predicted"/>
<evidence type="ECO:0000313" key="8">
    <source>
        <dbReference type="Proteomes" id="UP000028725"/>
    </source>
</evidence>
<evidence type="ECO:0000256" key="1">
    <source>
        <dbReference type="ARBA" id="ARBA00022679"/>
    </source>
</evidence>
<dbReference type="Pfam" id="PF00069">
    <property type="entry name" value="Pkinase"/>
    <property type="match status" value="1"/>
</dbReference>
<evidence type="ECO:0000256" key="3">
    <source>
        <dbReference type="ARBA" id="ARBA00022777"/>
    </source>
</evidence>
<keyword evidence="2 5" id="KW-0547">Nucleotide-binding</keyword>
<evidence type="ECO:0000256" key="4">
    <source>
        <dbReference type="ARBA" id="ARBA00022840"/>
    </source>
</evidence>
<keyword evidence="3 7" id="KW-0418">Kinase</keyword>
<comment type="caution">
    <text evidence="7">The sequence shown here is derived from an EMBL/GenBank/DDBJ whole genome shotgun (WGS) entry which is preliminary data.</text>
</comment>
<dbReference type="Gene3D" id="1.25.40.10">
    <property type="entry name" value="Tetratricopeptide repeat domain"/>
    <property type="match status" value="2"/>
</dbReference>
<protein>
    <submittedName>
        <fullName evidence="7">Serine/threonine protein kinase</fullName>
    </submittedName>
</protein>
<evidence type="ECO:0000259" key="6">
    <source>
        <dbReference type="PROSITE" id="PS50011"/>
    </source>
</evidence>
<dbReference type="GO" id="GO:0004674">
    <property type="term" value="F:protein serine/threonine kinase activity"/>
    <property type="evidence" value="ECO:0007669"/>
    <property type="project" value="UniProtKB-KW"/>
</dbReference>
<dbReference type="InterPro" id="IPR000719">
    <property type="entry name" value="Prot_kinase_dom"/>
</dbReference>
<dbReference type="SUPFAM" id="SSF56112">
    <property type="entry name" value="Protein kinase-like (PK-like)"/>
    <property type="match status" value="1"/>
</dbReference>
<dbReference type="PROSITE" id="PS00108">
    <property type="entry name" value="PROTEIN_KINASE_ST"/>
    <property type="match status" value="1"/>
</dbReference>
<sequence>MSCPDENDLARYVNGLLSAEREQAVRSHVTGCGECRSVLAALSALEEPPLAQGVGPLATGTRVGRYVVLGLLGEGGMGRVHVAYDPELDRKVALKLLNPERLRGDSLDLARQRLEREARTMARLSHPHVASLHDVGEYEGQLFLVMEFVEGGTLRKWLAERPRSRREILERFLQAADGLAASHALGIVHRDFKPDNVLLTKPGVVRITDFGLAHATAASGEGAVLDASVTSDALTVTGTLLGTLAYGAPEQLRGERGDARSDQFSFCVALYEALNGQRPFEGTTREALLEAMARQAVRPERPGVPVWLRSVVRRGLSADPAKRFSSMGELRARLARDPVSRWRNGSLAALAVVLAVAVLGVLARREPRELCQGSERHFAGVWDEAAREALHRAFLATGSPDAEASFAAVAAALERWKEDWTRAHQEACEATRVWGEQSDQVLGLRMACLDERLGEVNRLVAVLQGADARTVERGFGLGASLTSLRRCSDVRTLQEAVALPEDPVALAEVAVIRGELARANAELLAGRTPEALKGVLAARERAVRTHYRPLEAEAHLLCSTIQSDASMFEAARDSAAQAALAAEAGRHHGVLARALYGMAWVTVHGLGQTREAWAHLQRAQAVAEPLRDPEFDALLDYVRAELLEQEGRFAEAEPLLREALDRVIAKGASHAATRAELTGRLGLLARQQGRLLEAKRWQEEAVRLHEELHGPEHRDTARALANLGGTLGYTGEFARAEAVIQRALVILQRVLGEEHLAVVRTLSNLSFVYFEWGHGPQAREAAERGFALAHKSVAPDAAASMVTRASTCDDYSDRPLKDPYTEVYSFAVRGDELFTQREEDDPKVTLRWKRVSDLCEASTSFKCRGRGSCSCVTTKNKPLTGQQNCTL</sequence>
<dbReference type="STRING" id="394096.DB31_6246"/>
<evidence type="ECO:0000256" key="5">
    <source>
        <dbReference type="PROSITE-ProRule" id="PRU10141"/>
    </source>
</evidence>
<dbReference type="InterPro" id="IPR011009">
    <property type="entry name" value="Kinase-like_dom_sf"/>
</dbReference>
<dbReference type="CDD" id="cd14014">
    <property type="entry name" value="STKc_PknB_like"/>
    <property type="match status" value="1"/>
</dbReference>
<dbReference type="GO" id="GO:0005524">
    <property type="term" value="F:ATP binding"/>
    <property type="evidence" value="ECO:0007669"/>
    <property type="project" value="UniProtKB-UniRule"/>
</dbReference>
<dbReference type="PROSITE" id="PS00107">
    <property type="entry name" value="PROTEIN_KINASE_ATP"/>
    <property type="match status" value="1"/>
</dbReference>
<dbReference type="EMBL" id="JMCB01000035">
    <property type="protein sequence ID" value="KFE58525.1"/>
    <property type="molecule type" value="Genomic_DNA"/>
</dbReference>
<gene>
    <name evidence="7" type="ORF">DB31_6246</name>
</gene>
<dbReference type="OrthoDB" id="9801841at2"/>
<dbReference type="AlphaFoldDB" id="A0A085VSW2"/>
<keyword evidence="1" id="KW-0808">Transferase</keyword>
<dbReference type="InterPro" id="IPR041916">
    <property type="entry name" value="Anti_sigma_zinc_sf"/>
</dbReference>
<dbReference type="SUPFAM" id="SSF48452">
    <property type="entry name" value="TPR-like"/>
    <property type="match status" value="2"/>
</dbReference>
<reference evidence="7 8" key="1">
    <citation type="submission" date="2014-04" db="EMBL/GenBank/DDBJ databases">
        <title>Genome assembly of Hyalangium minutum DSM 14724.</title>
        <authorList>
            <person name="Sharma G."/>
            <person name="Subramanian S."/>
        </authorList>
    </citation>
    <scope>NUCLEOTIDE SEQUENCE [LARGE SCALE GENOMIC DNA]</scope>
    <source>
        <strain evidence="7 8">DSM 14724</strain>
    </source>
</reference>
<keyword evidence="8" id="KW-1185">Reference proteome</keyword>
<evidence type="ECO:0000313" key="7">
    <source>
        <dbReference type="EMBL" id="KFE58525.1"/>
    </source>
</evidence>
<dbReference type="Proteomes" id="UP000028725">
    <property type="component" value="Unassembled WGS sequence"/>
</dbReference>